<reference evidence="2 3" key="1">
    <citation type="submission" date="2014-11" db="EMBL/GenBank/DDBJ databases">
        <title>Comparative genomics of Methylobacterium species.</title>
        <authorList>
            <person name="Chaudhry V."/>
            <person name="Patil P.B."/>
        </authorList>
    </citation>
    <scope>NUCLEOTIDE SEQUENCE [LARGE SCALE GENOMIC DNA]</scope>
    <source>
        <strain evidence="2 3">SE3.6</strain>
    </source>
</reference>
<comment type="caution">
    <text evidence="2">The sequence shown here is derived from an EMBL/GenBank/DDBJ whole genome shotgun (WGS) entry which is preliminary data.</text>
</comment>
<organism evidence="2 3">
    <name type="scientific">Methylobacterium indicum</name>
    <dbReference type="NCBI Taxonomy" id="1775910"/>
    <lineage>
        <taxon>Bacteria</taxon>
        <taxon>Pseudomonadati</taxon>
        <taxon>Pseudomonadota</taxon>
        <taxon>Alphaproteobacteria</taxon>
        <taxon>Hyphomicrobiales</taxon>
        <taxon>Methylobacteriaceae</taxon>
        <taxon>Methylobacterium</taxon>
    </lineage>
</organism>
<dbReference type="Proteomes" id="UP000036471">
    <property type="component" value="Unassembled WGS sequence"/>
</dbReference>
<dbReference type="EMBL" id="JTHG01000201">
    <property type="protein sequence ID" value="KMO18327.1"/>
    <property type="molecule type" value="Genomic_DNA"/>
</dbReference>
<accession>A0ABR5H3U2</accession>
<protein>
    <submittedName>
        <fullName evidence="2">Uncharacterized protein</fullName>
    </submittedName>
</protein>
<keyword evidence="3" id="KW-1185">Reference proteome</keyword>
<gene>
    <name evidence="2" type="ORF">QR79_20510</name>
</gene>
<evidence type="ECO:0000256" key="1">
    <source>
        <dbReference type="SAM" id="Phobius"/>
    </source>
</evidence>
<keyword evidence="1" id="KW-0812">Transmembrane</keyword>
<keyword evidence="1" id="KW-1133">Transmembrane helix</keyword>
<sequence length="85" mass="8747">MGRRRFAEKTSWGLSSAARLQQPFLDLVLPQLGAGGQTGAGGGQAGAQTGAQIVPPAMVPRVLRSSVFIVAILWSGIAVASRSQS</sequence>
<evidence type="ECO:0000313" key="2">
    <source>
        <dbReference type="EMBL" id="KMO18327.1"/>
    </source>
</evidence>
<proteinExistence type="predicted"/>
<keyword evidence="1" id="KW-0472">Membrane</keyword>
<evidence type="ECO:0000313" key="3">
    <source>
        <dbReference type="Proteomes" id="UP000036471"/>
    </source>
</evidence>
<name>A0ABR5H3U2_9HYPH</name>
<feature type="transmembrane region" description="Helical" evidence="1">
    <location>
        <begin position="62"/>
        <end position="81"/>
    </location>
</feature>